<evidence type="ECO:0000256" key="1">
    <source>
        <dbReference type="SAM" id="MobiDB-lite"/>
    </source>
</evidence>
<accession>A0A4Y2BKL0</accession>
<sequence>MRDKNYLKQSEYHSASDKSRSKRENFKSGRHFTSLPFHLLLENVLELVHQFRLEKSQNIPLITENLPEKDFSSLQLLEENIFFLITGHLAPAPGDESIVRILLRAREEENIYYIFRTSVWISILVFAH</sequence>
<gene>
    <name evidence="2" type="ORF">AVEN_4504_1</name>
</gene>
<evidence type="ECO:0000313" key="2">
    <source>
        <dbReference type="EMBL" id="GBL92792.1"/>
    </source>
</evidence>
<reference evidence="2 3" key="1">
    <citation type="journal article" date="2019" name="Sci. Rep.">
        <title>Orb-weaving spider Araneus ventricosus genome elucidates the spidroin gene catalogue.</title>
        <authorList>
            <person name="Kono N."/>
            <person name="Nakamura H."/>
            <person name="Ohtoshi R."/>
            <person name="Moran D.A.P."/>
            <person name="Shinohara A."/>
            <person name="Yoshida Y."/>
            <person name="Fujiwara M."/>
            <person name="Mori M."/>
            <person name="Tomita M."/>
            <person name="Arakawa K."/>
        </authorList>
    </citation>
    <scope>NUCLEOTIDE SEQUENCE [LARGE SCALE GENOMIC DNA]</scope>
</reference>
<dbReference type="AlphaFoldDB" id="A0A4Y2BKL0"/>
<evidence type="ECO:0000313" key="3">
    <source>
        <dbReference type="Proteomes" id="UP000499080"/>
    </source>
</evidence>
<proteinExistence type="predicted"/>
<organism evidence="2 3">
    <name type="scientific">Araneus ventricosus</name>
    <name type="common">Orbweaver spider</name>
    <name type="synonym">Epeira ventricosa</name>
    <dbReference type="NCBI Taxonomy" id="182803"/>
    <lineage>
        <taxon>Eukaryota</taxon>
        <taxon>Metazoa</taxon>
        <taxon>Ecdysozoa</taxon>
        <taxon>Arthropoda</taxon>
        <taxon>Chelicerata</taxon>
        <taxon>Arachnida</taxon>
        <taxon>Araneae</taxon>
        <taxon>Araneomorphae</taxon>
        <taxon>Entelegynae</taxon>
        <taxon>Araneoidea</taxon>
        <taxon>Araneidae</taxon>
        <taxon>Araneus</taxon>
    </lineage>
</organism>
<dbReference type="Proteomes" id="UP000499080">
    <property type="component" value="Unassembled WGS sequence"/>
</dbReference>
<dbReference type="EMBL" id="BGPR01000089">
    <property type="protein sequence ID" value="GBL92792.1"/>
    <property type="molecule type" value="Genomic_DNA"/>
</dbReference>
<name>A0A4Y2BKL0_ARAVE</name>
<comment type="caution">
    <text evidence="2">The sequence shown here is derived from an EMBL/GenBank/DDBJ whole genome shotgun (WGS) entry which is preliminary data.</text>
</comment>
<protein>
    <submittedName>
        <fullName evidence="2">Uncharacterized protein</fullName>
    </submittedName>
</protein>
<feature type="region of interest" description="Disordered" evidence="1">
    <location>
        <begin position="1"/>
        <end position="25"/>
    </location>
</feature>
<keyword evidence="3" id="KW-1185">Reference proteome</keyword>